<evidence type="ECO:0000256" key="1">
    <source>
        <dbReference type="SAM" id="Phobius"/>
    </source>
</evidence>
<proteinExistence type="predicted"/>
<feature type="transmembrane region" description="Helical" evidence="1">
    <location>
        <begin position="158"/>
        <end position="177"/>
    </location>
</feature>
<keyword evidence="3" id="KW-1185">Reference proteome</keyword>
<reference evidence="3" key="1">
    <citation type="journal article" date="2019" name="Int. J. Syst. Evol. Microbiol.">
        <title>The Global Catalogue of Microorganisms (GCM) 10K type strain sequencing project: providing services to taxonomists for standard genome sequencing and annotation.</title>
        <authorList>
            <consortium name="The Broad Institute Genomics Platform"/>
            <consortium name="The Broad Institute Genome Sequencing Center for Infectious Disease"/>
            <person name="Wu L."/>
            <person name="Ma J."/>
        </authorList>
    </citation>
    <scope>NUCLEOTIDE SEQUENCE [LARGE SCALE GENOMIC DNA]</scope>
    <source>
        <strain evidence="3">CCUG 62221</strain>
    </source>
</reference>
<sequence>MKLTKEQIQEIDDYITACDIKWYDVKMELVDHFATSLEGKLEENPIVDFKQAIIDEHKSFSDQGFKKLLNTKTKAVEKQFYKQVFKHLKLFFTLPKIFISASIFYGLVLLMNIFENKENFFIFLTAILLTLVVQLLLRITSYKKNNKTPFLILNRTNIFLQLFNGIMIIFSNITSFRTEESFYNSTYNYVQIGIFVLIILFYWCAEYVFFMNKKYVKTNYPEIAI</sequence>
<evidence type="ECO:0008006" key="4">
    <source>
        <dbReference type="Google" id="ProtNLM"/>
    </source>
</evidence>
<feature type="transmembrane region" description="Helical" evidence="1">
    <location>
        <begin position="90"/>
        <end position="114"/>
    </location>
</feature>
<name>A0ABW3WNQ9_9FLAO</name>
<evidence type="ECO:0000313" key="2">
    <source>
        <dbReference type="EMBL" id="MFD1292930.1"/>
    </source>
</evidence>
<keyword evidence="1" id="KW-0472">Membrane</keyword>
<feature type="transmembrane region" description="Helical" evidence="1">
    <location>
        <begin position="120"/>
        <end position="137"/>
    </location>
</feature>
<evidence type="ECO:0000313" key="3">
    <source>
        <dbReference type="Proteomes" id="UP001597241"/>
    </source>
</evidence>
<gene>
    <name evidence="2" type="ORF">ACFQ5N_03685</name>
</gene>
<protein>
    <recommendedName>
        <fullName evidence="4">DUF1129 domain-containing protein</fullName>
    </recommendedName>
</protein>
<dbReference type="EMBL" id="JBHTMV010000003">
    <property type="protein sequence ID" value="MFD1292930.1"/>
    <property type="molecule type" value="Genomic_DNA"/>
</dbReference>
<dbReference type="RefSeq" id="WP_386807841.1">
    <property type="nucleotide sequence ID" value="NZ_JBHTMV010000003.1"/>
</dbReference>
<keyword evidence="1" id="KW-0812">Transmembrane</keyword>
<feature type="transmembrane region" description="Helical" evidence="1">
    <location>
        <begin position="189"/>
        <end position="210"/>
    </location>
</feature>
<organism evidence="2 3">
    <name type="scientific">Lutibacter holmesii</name>
    <dbReference type="NCBI Taxonomy" id="1137985"/>
    <lineage>
        <taxon>Bacteria</taxon>
        <taxon>Pseudomonadati</taxon>
        <taxon>Bacteroidota</taxon>
        <taxon>Flavobacteriia</taxon>
        <taxon>Flavobacteriales</taxon>
        <taxon>Flavobacteriaceae</taxon>
        <taxon>Lutibacter</taxon>
    </lineage>
</organism>
<dbReference type="Proteomes" id="UP001597241">
    <property type="component" value="Unassembled WGS sequence"/>
</dbReference>
<accession>A0ABW3WNQ9</accession>
<keyword evidence="1" id="KW-1133">Transmembrane helix</keyword>
<comment type="caution">
    <text evidence="2">The sequence shown here is derived from an EMBL/GenBank/DDBJ whole genome shotgun (WGS) entry which is preliminary data.</text>
</comment>